<dbReference type="eggNOG" id="ENOG502S8XC">
    <property type="taxonomic scope" value="Eukaryota"/>
</dbReference>
<dbReference type="InterPro" id="IPR029044">
    <property type="entry name" value="Nucleotide-diphossugar_trans"/>
</dbReference>
<gene>
    <name evidence="3" type="ORF">OSTLU_25794</name>
</gene>
<keyword evidence="2" id="KW-0812">Transmembrane</keyword>
<evidence type="ECO:0000313" key="3">
    <source>
        <dbReference type="EMBL" id="ABP00670.1"/>
    </source>
</evidence>
<evidence type="ECO:0000256" key="2">
    <source>
        <dbReference type="SAM" id="Phobius"/>
    </source>
</evidence>
<dbReference type="GO" id="GO:0016020">
    <property type="term" value="C:membrane"/>
    <property type="evidence" value="ECO:0007669"/>
    <property type="project" value="GOC"/>
</dbReference>
<evidence type="ECO:0008006" key="5">
    <source>
        <dbReference type="Google" id="ProtNLM"/>
    </source>
</evidence>
<dbReference type="KEGG" id="olu:OSTLU_25794"/>
<protein>
    <recommendedName>
        <fullName evidence="5">Glycosyltransferase family 32 protein</fullName>
    </recommendedName>
</protein>
<feature type="transmembrane region" description="Helical" evidence="2">
    <location>
        <begin position="25"/>
        <end position="44"/>
    </location>
</feature>
<dbReference type="SUPFAM" id="SSF53448">
    <property type="entry name" value="Nucleotide-diphospho-sugar transferases"/>
    <property type="match status" value="1"/>
</dbReference>
<organism evidence="3 4">
    <name type="scientific">Ostreococcus lucimarinus (strain CCE9901)</name>
    <dbReference type="NCBI Taxonomy" id="436017"/>
    <lineage>
        <taxon>Eukaryota</taxon>
        <taxon>Viridiplantae</taxon>
        <taxon>Chlorophyta</taxon>
        <taxon>Mamiellophyceae</taxon>
        <taxon>Mamiellales</taxon>
        <taxon>Bathycoccaceae</taxon>
        <taxon>Ostreococcus</taxon>
    </lineage>
</organism>
<name>A4SAB1_OSTLU</name>
<dbReference type="OMA" id="HAPMENG"/>
<evidence type="ECO:0000256" key="1">
    <source>
        <dbReference type="ARBA" id="ARBA00022679"/>
    </source>
</evidence>
<reference evidence="3 4" key="1">
    <citation type="journal article" date="2007" name="Proc. Natl. Acad. Sci. U.S.A.">
        <title>The tiny eukaryote Ostreococcus provides genomic insights into the paradox of plankton speciation.</title>
        <authorList>
            <person name="Palenik B."/>
            <person name="Grimwood J."/>
            <person name="Aerts A."/>
            <person name="Rouze P."/>
            <person name="Salamov A."/>
            <person name="Putnam N."/>
            <person name="Dupont C."/>
            <person name="Jorgensen R."/>
            <person name="Derelle E."/>
            <person name="Rombauts S."/>
            <person name="Zhou K."/>
            <person name="Otillar R."/>
            <person name="Merchant S.S."/>
            <person name="Podell S."/>
            <person name="Gaasterland T."/>
            <person name="Napoli C."/>
            <person name="Gendler K."/>
            <person name="Manuell A."/>
            <person name="Tai V."/>
            <person name="Vallon O."/>
            <person name="Piganeau G."/>
            <person name="Jancek S."/>
            <person name="Heijde M."/>
            <person name="Jabbari K."/>
            <person name="Bowler C."/>
            <person name="Lohr M."/>
            <person name="Robbens S."/>
            <person name="Werner G."/>
            <person name="Dubchak I."/>
            <person name="Pazour G.J."/>
            <person name="Ren Q."/>
            <person name="Paulsen I."/>
            <person name="Delwiche C."/>
            <person name="Schmutz J."/>
            <person name="Rokhsar D."/>
            <person name="Van de Peer Y."/>
            <person name="Moreau H."/>
            <person name="Grigoriev I.V."/>
        </authorList>
    </citation>
    <scope>NUCLEOTIDE SEQUENCE [LARGE SCALE GENOMIC DNA]</scope>
    <source>
        <strain evidence="3 4">CCE9901</strain>
    </source>
</reference>
<dbReference type="HOGENOM" id="CLU_1002354_0_0_1"/>
<dbReference type="RefSeq" id="XP_001422353.1">
    <property type="nucleotide sequence ID" value="XM_001422316.1"/>
</dbReference>
<evidence type="ECO:0000313" key="4">
    <source>
        <dbReference type="Proteomes" id="UP000001568"/>
    </source>
</evidence>
<dbReference type="STRING" id="436017.A4SAB1"/>
<dbReference type="Gene3D" id="3.90.550.20">
    <property type="match status" value="1"/>
</dbReference>
<dbReference type="GO" id="GO:0051999">
    <property type="term" value="P:mannosyl-inositol phosphorylceramide biosynthetic process"/>
    <property type="evidence" value="ECO:0007669"/>
    <property type="project" value="TreeGrafter"/>
</dbReference>
<keyword evidence="4" id="KW-1185">Reference proteome</keyword>
<dbReference type="PANTHER" id="PTHR32385:SF15">
    <property type="entry name" value="INOSITOL PHOSPHOCERAMIDE MANNOSYLTRANSFERASE 1"/>
    <property type="match status" value="1"/>
</dbReference>
<keyword evidence="1" id="KW-0808">Transferase</keyword>
<dbReference type="GO" id="GO:0000030">
    <property type="term" value="F:mannosyltransferase activity"/>
    <property type="evidence" value="ECO:0007669"/>
    <property type="project" value="TreeGrafter"/>
</dbReference>
<dbReference type="Proteomes" id="UP000001568">
    <property type="component" value="Chromosome 18"/>
</dbReference>
<dbReference type="Pfam" id="PF04488">
    <property type="entry name" value="Gly_transf_sug"/>
    <property type="match status" value="1"/>
</dbReference>
<dbReference type="GeneID" id="5006410"/>
<dbReference type="EMBL" id="CP000598">
    <property type="protein sequence ID" value="ABP00670.1"/>
    <property type="molecule type" value="Genomic_DNA"/>
</dbReference>
<dbReference type="OrthoDB" id="409543at2759"/>
<dbReference type="PANTHER" id="PTHR32385">
    <property type="entry name" value="MANNOSYL PHOSPHORYLINOSITOL CERAMIDE SYNTHASE"/>
    <property type="match status" value="1"/>
</dbReference>
<dbReference type="AlphaFoldDB" id="A4SAB1"/>
<dbReference type="Gramene" id="ABP00670">
    <property type="protein sequence ID" value="ABP00670"/>
    <property type="gene ID" value="OSTLU_25794"/>
</dbReference>
<dbReference type="InterPro" id="IPR007577">
    <property type="entry name" value="GlycoTrfase_DXD_sugar-bd_CS"/>
</dbReference>
<keyword evidence="2" id="KW-1133">Transmembrane helix</keyword>
<proteinExistence type="predicted"/>
<dbReference type="InterPro" id="IPR051706">
    <property type="entry name" value="Glycosyltransferase_domain"/>
</dbReference>
<keyword evidence="2" id="KW-0472">Membrane</keyword>
<sequence length="292" mass="33712">MKGEGIWNESFTIVSRYIRRKTTRTFAFVLFVTIASILLLQAFWRGLQSHWNDVPVPVLWTTTTDTKPLPRKLHTLTLPNDSSFPLKITTRLNPTWTLKTYDVYGGAEYIETNCKKYLRAYRALKPLAFKADLLRYCILYTEGGAWMDDDILLVKSLDELTHDMRHDALFVYDRRVYKLAGGPKQVWNAFMVAVPGLDVFARAMDKIAANVADRQHFYHSLYYTGPALLYESIADGDSIEFRWRVQHRDALSAASRRVADVRTDEEVLLHFKLPRATKHYSEMSRGGDIYAS</sequence>
<accession>A4SAB1</accession>